<feature type="coiled-coil region" evidence="1">
    <location>
        <begin position="691"/>
        <end position="721"/>
    </location>
</feature>
<sequence>MMLFNYSEKKIYKNVLIIFLYIIFYESYYYGKKTSNWNLRLIPFNTNSKRKHFFNFIKNNSNEIKNRKFFESKRIEISKRKKNLFATNVTNFYDNTIPEEYIKNNIPSEPIYPYISVPDNLYTKKKNTQEKNEEKYPDIGKMTFEEFKKWNDDKLKKVKELPDPTLDDYIEDTKYEKYIHPSLIKNVDNTNHRYAIPYSLKKYTKKNIQRAALNCFDENDVDDDLTEYDCAFKGIGPWPSTDELKKNDNFFEFDKTDLEMEYNITYNKSNYREYKEKNINKKMNDIEEENLNKDKKNLLDGENDSNTNFEKEFINTTEERESELSDNIKENIIDKEKYVNKNIFNKSSVYAIRKLYYKKEVKTIKEAKEEIIKWDIRKNHSRSQWNLSNEEINLLPKHYKELYFEKHKEYEKQKEDLFKKGHAYPVSNKVLLNASQLNDMKNDDDSKINLEDSIEKENYTKTNFENYSENMFQNFRLLEDNVLYTKAKSPIDNILYEWDDPLNCKWRKRAEEVIRDVIMYDYPFKELRRPSNLDLYDVTWYPGKLDVFVTTEEEKNYKITLFDLKQLVKKIAERLKELEIDEEIVILPFFELVVSSLPSKNILVCRKDWNNNIGKEVTVFFKDNIFQPIEGILLGSPSVFHVIINIYDEKIENIIINNIDKIILKDAKDYIGKNIMLRAEIDTKEKRGNEKNNATDLDKNIKKELRDIEEKDEDNELVKEDTKEIERMQFNELDKLKNINKSYKDINDSKIKNINNIDDENSDLVNSFTDNEENENEDEEDDEDIDSQIDSYDNEFDDYMPDE</sequence>
<gene>
    <name evidence="4" type="ORF">PRELSG_1259300</name>
</gene>
<dbReference type="RefSeq" id="XP_028534700.1">
    <property type="nucleotide sequence ID" value="XM_028678407.1"/>
</dbReference>
<dbReference type="KEGG" id="prel:PRELSG_1259300"/>
<feature type="compositionally biased region" description="Acidic residues" evidence="2">
    <location>
        <begin position="770"/>
        <end position="803"/>
    </location>
</feature>
<keyword evidence="1" id="KW-0175">Coiled coil</keyword>
<keyword evidence="3" id="KW-0812">Transmembrane</keyword>
<dbReference type="Proteomes" id="UP000220158">
    <property type="component" value="Chromosome 12"/>
</dbReference>
<dbReference type="EMBL" id="LN835307">
    <property type="protein sequence ID" value="CRH01701.1"/>
    <property type="molecule type" value="Genomic_DNA"/>
</dbReference>
<feature type="region of interest" description="Disordered" evidence="2">
    <location>
        <begin position="759"/>
        <end position="803"/>
    </location>
</feature>
<protein>
    <submittedName>
        <fullName evidence="4">Uncharacterized protein</fullName>
    </submittedName>
</protein>
<dbReference type="VEuPathDB" id="PlasmoDB:PRELSG_1259300"/>
<reference evidence="4 5" key="1">
    <citation type="submission" date="2015-04" db="EMBL/GenBank/DDBJ databases">
        <authorList>
            <consortium name="Pathogen Informatics"/>
        </authorList>
    </citation>
    <scope>NUCLEOTIDE SEQUENCE [LARGE SCALE GENOMIC DNA]</scope>
    <source>
        <strain evidence="4 5">SGS1</strain>
    </source>
</reference>
<evidence type="ECO:0000313" key="5">
    <source>
        <dbReference type="Proteomes" id="UP000220158"/>
    </source>
</evidence>
<accession>A0A1J1H9T2</accession>
<dbReference type="OrthoDB" id="361577at2759"/>
<evidence type="ECO:0000256" key="2">
    <source>
        <dbReference type="SAM" id="MobiDB-lite"/>
    </source>
</evidence>
<name>A0A1J1H9T2_PLARL</name>
<proteinExistence type="predicted"/>
<organism evidence="4 5">
    <name type="scientific">Plasmodium relictum</name>
    <dbReference type="NCBI Taxonomy" id="85471"/>
    <lineage>
        <taxon>Eukaryota</taxon>
        <taxon>Sar</taxon>
        <taxon>Alveolata</taxon>
        <taxon>Apicomplexa</taxon>
        <taxon>Aconoidasida</taxon>
        <taxon>Haemosporida</taxon>
        <taxon>Plasmodiidae</taxon>
        <taxon>Plasmodium</taxon>
        <taxon>Plasmodium (Haemamoeba)</taxon>
    </lineage>
</organism>
<dbReference type="AlphaFoldDB" id="A0A1J1H9T2"/>
<evidence type="ECO:0000256" key="3">
    <source>
        <dbReference type="SAM" id="Phobius"/>
    </source>
</evidence>
<keyword evidence="3" id="KW-1133">Transmembrane helix</keyword>
<dbReference type="OMA" id="MLYEWDD"/>
<evidence type="ECO:0000313" key="4">
    <source>
        <dbReference type="EMBL" id="CRH01701.1"/>
    </source>
</evidence>
<keyword evidence="3" id="KW-0472">Membrane</keyword>
<feature type="transmembrane region" description="Helical" evidence="3">
    <location>
        <begin position="12"/>
        <end position="31"/>
    </location>
</feature>
<keyword evidence="5" id="KW-1185">Reference proteome</keyword>
<evidence type="ECO:0000256" key="1">
    <source>
        <dbReference type="SAM" id="Coils"/>
    </source>
</evidence>
<dbReference type="GeneID" id="39737837"/>